<feature type="domain" description="FAD dependent oxidoreductase" evidence="8">
    <location>
        <begin position="117"/>
        <end position="301"/>
    </location>
</feature>
<keyword evidence="3" id="KW-0285">Flavoprotein</keyword>
<dbReference type="Gene3D" id="3.40.50.720">
    <property type="entry name" value="NAD(P)-binding Rossmann-like Domain"/>
    <property type="match status" value="1"/>
</dbReference>
<feature type="binding site" evidence="6">
    <location>
        <begin position="286"/>
        <end position="291"/>
    </location>
    <ligand>
        <name>FAD</name>
        <dbReference type="ChEBI" id="CHEBI:57692"/>
    </ligand>
</feature>
<feature type="chain" id="PRO_5026073747" description="FAD dependent oxidoreductase domain-containing protein" evidence="7">
    <location>
        <begin position="17"/>
        <end position="311"/>
    </location>
</feature>
<evidence type="ECO:0000259" key="8">
    <source>
        <dbReference type="Pfam" id="PF01266"/>
    </source>
</evidence>
<evidence type="ECO:0000256" key="3">
    <source>
        <dbReference type="ARBA" id="ARBA00022630"/>
    </source>
</evidence>
<accession>A0A6G0XT85</accession>
<evidence type="ECO:0000256" key="4">
    <source>
        <dbReference type="ARBA" id="ARBA00022827"/>
    </source>
</evidence>
<dbReference type="InterPro" id="IPR023209">
    <property type="entry name" value="DAO"/>
</dbReference>
<comment type="cofactor">
    <cofactor evidence="1 6">
        <name>FAD</name>
        <dbReference type="ChEBI" id="CHEBI:57692"/>
    </cofactor>
</comment>
<protein>
    <recommendedName>
        <fullName evidence="8">FAD dependent oxidoreductase domain-containing protein</fullName>
    </recommendedName>
</protein>
<keyword evidence="4 6" id="KW-0274">FAD</keyword>
<feature type="binding site" evidence="6">
    <location>
        <begin position="38"/>
        <end position="39"/>
    </location>
    <ligand>
        <name>FAD</name>
        <dbReference type="ChEBI" id="CHEBI:57692"/>
    </ligand>
</feature>
<feature type="domain" description="FAD dependent oxidoreductase" evidence="8">
    <location>
        <begin position="2"/>
        <end position="92"/>
    </location>
</feature>
<keyword evidence="7" id="KW-0732">Signal</keyword>
<feature type="signal peptide" evidence="7">
    <location>
        <begin position="1"/>
        <end position="16"/>
    </location>
</feature>
<dbReference type="PANTHER" id="PTHR11530">
    <property type="entry name" value="D-AMINO ACID OXIDASE"/>
    <property type="match status" value="1"/>
</dbReference>
<feature type="binding site" evidence="6">
    <location>
        <position position="257"/>
    </location>
    <ligand>
        <name>D-dopa</name>
        <dbReference type="ChEBI" id="CHEBI:149689"/>
    </ligand>
</feature>
<comment type="caution">
    <text evidence="9">The sequence shown here is derived from an EMBL/GenBank/DDBJ whole genome shotgun (WGS) entry which is preliminary data.</text>
</comment>
<dbReference type="PIRSF" id="PIRSF000189">
    <property type="entry name" value="D-aa_oxidase"/>
    <property type="match status" value="1"/>
</dbReference>
<dbReference type="Gene3D" id="3.30.9.10">
    <property type="entry name" value="D-Amino Acid Oxidase, subunit A, domain 2"/>
    <property type="match status" value="1"/>
</dbReference>
<sequence>MKIVVVGGGIVGLSTALVLLEHGFPDVKIIADNFDDTTSHTAGALWRPFSNAQTPDRTMDKWGDDTATWLKDLLNRYGSATVGIQWTPGTELHDEPPILGSLSSRYGKTYGFSFKSLLIHPGTLMAWVTKEIRARGGVFEKRTLTSLNDLDCHLVVNCSGLGARQLVGDSAVYPVRGQVIKLVNPDINQFFLSECDGHCTYILPRPGGEVILGGTVQAHNWSLENNDKDVDEIMTRCSALLPQVKNSRVLHAKTGLRPANANGTRVELDPKRTQKGAWVIHNYGHGGSGHTIHRGCAMDVVQIVKSLTSKL</sequence>
<proteinExistence type="inferred from homology"/>
<gene>
    <name evidence="9" type="ORF">Ae201684_001712</name>
</gene>
<dbReference type="SUPFAM" id="SSF54373">
    <property type="entry name" value="FAD-linked reductases, C-terminal domain"/>
    <property type="match status" value="1"/>
</dbReference>
<dbReference type="InterPro" id="IPR006181">
    <property type="entry name" value="D-amino_acid_oxidase_CS"/>
</dbReference>
<dbReference type="InterPro" id="IPR006076">
    <property type="entry name" value="FAD-dep_OxRdtase"/>
</dbReference>
<dbReference type="AlphaFoldDB" id="A0A6G0XT85"/>
<dbReference type="GO" id="GO:0005737">
    <property type="term" value="C:cytoplasm"/>
    <property type="evidence" value="ECO:0007669"/>
    <property type="project" value="TreeGrafter"/>
</dbReference>
<keyword evidence="5" id="KW-0560">Oxidoreductase</keyword>
<dbReference type="GO" id="GO:0019478">
    <property type="term" value="P:D-amino acid catabolic process"/>
    <property type="evidence" value="ECO:0007669"/>
    <property type="project" value="TreeGrafter"/>
</dbReference>
<dbReference type="SUPFAM" id="SSF51971">
    <property type="entry name" value="Nucleotide-binding domain"/>
    <property type="match status" value="1"/>
</dbReference>
<evidence type="ECO:0000256" key="5">
    <source>
        <dbReference type="ARBA" id="ARBA00023002"/>
    </source>
</evidence>
<keyword evidence="10" id="KW-1185">Reference proteome</keyword>
<dbReference type="Proteomes" id="UP000481153">
    <property type="component" value="Unassembled WGS sequence"/>
</dbReference>
<evidence type="ECO:0000256" key="1">
    <source>
        <dbReference type="ARBA" id="ARBA00001974"/>
    </source>
</evidence>
<evidence type="ECO:0000256" key="7">
    <source>
        <dbReference type="SAM" id="SignalP"/>
    </source>
</evidence>
<name>A0A6G0XT85_9STRA</name>
<dbReference type="Pfam" id="PF01266">
    <property type="entry name" value="DAO"/>
    <property type="match status" value="2"/>
</dbReference>
<feature type="binding site" evidence="6">
    <location>
        <position position="287"/>
    </location>
    <ligand>
        <name>D-dopa</name>
        <dbReference type="ChEBI" id="CHEBI:149689"/>
    </ligand>
</feature>
<dbReference type="GO" id="GO:0003884">
    <property type="term" value="F:D-amino-acid oxidase activity"/>
    <property type="evidence" value="ECO:0007669"/>
    <property type="project" value="InterPro"/>
</dbReference>
<dbReference type="PROSITE" id="PS00677">
    <property type="entry name" value="DAO"/>
    <property type="match status" value="1"/>
</dbReference>
<organism evidence="9 10">
    <name type="scientific">Aphanomyces euteiches</name>
    <dbReference type="NCBI Taxonomy" id="100861"/>
    <lineage>
        <taxon>Eukaryota</taxon>
        <taxon>Sar</taxon>
        <taxon>Stramenopiles</taxon>
        <taxon>Oomycota</taxon>
        <taxon>Saprolegniomycetes</taxon>
        <taxon>Saprolegniales</taxon>
        <taxon>Verrucalvaceae</taxon>
        <taxon>Aphanomyces</taxon>
    </lineage>
</organism>
<evidence type="ECO:0000256" key="6">
    <source>
        <dbReference type="PIRSR" id="PIRSR000189-1"/>
    </source>
</evidence>
<evidence type="ECO:0000313" key="10">
    <source>
        <dbReference type="Proteomes" id="UP000481153"/>
    </source>
</evidence>
<comment type="similarity">
    <text evidence="2">Belongs to the DAMOX/DASOX family.</text>
</comment>
<reference evidence="9 10" key="1">
    <citation type="submission" date="2019-07" db="EMBL/GenBank/DDBJ databases">
        <title>Genomics analysis of Aphanomyces spp. identifies a new class of oomycete effector associated with host adaptation.</title>
        <authorList>
            <person name="Gaulin E."/>
        </authorList>
    </citation>
    <scope>NUCLEOTIDE SEQUENCE [LARGE SCALE GENOMIC DNA]</scope>
    <source>
        <strain evidence="9 10">ATCC 201684</strain>
    </source>
</reference>
<dbReference type="EMBL" id="VJMJ01000013">
    <property type="protein sequence ID" value="KAF0743564.1"/>
    <property type="molecule type" value="Genomic_DNA"/>
</dbReference>
<dbReference type="GO" id="GO:0071949">
    <property type="term" value="F:FAD binding"/>
    <property type="evidence" value="ECO:0007669"/>
    <property type="project" value="InterPro"/>
</dbReference>
<evidence type="ECO:0000256" key="2">
    <source>
        <dbReference type="ARBA" id="ARBA00006730"/>
    </source>
</evidence>
<dbReference type="PANTHER" id="PTHR11530:SF11">
    <property type="entry name" value="D-ASPARTATE OXIDASE"/>
    <property type="match status" value="1"/>
</dbReference>
<feature type="binding site" evidence="6">
    <location>
        <position position="201"/>
    </location>
    <ligand>
        <name>D-dopa</name>
        <dbReference type="ChEBI" id="CHEBI:149689"/>
    </ligand>
</feature>
<evidence type="ECO:0000313" key="9">
    <source>
        <dbReference type="EMBL" id="KAF0743564.1"/>
    </source>
</evidence>
<dbReference type="VEuPathDB" id="FungiDB:AeMF1_012665"/>